<gene>
    <name evidence="1" type="ORF">VRS74_09625</name>
</gene>
<proteinExistence type="predicted"/>
<evidence type="ECO:0000313" key="1">
    <source>
        <dbReference type="EMBL" id="MEE1877940.1"/>
    </source>
</evidence>
<protein>
    <submittedName>
        <fullName evidence="1">Uncharacterized protein</fullName>
    </submittedName>
</protein>
<evidence type="ECO:0000313" key="2">
    <source>
        <dbReference type="Proteomes" id="UP001343492"/>
    </source>
</evidence>
<keyword evidence="2" id="KW-1185">Reference proteome</keyword>
<name>A0ABU7GFT1_9SPHN</name>
<accession>A0ABU7GFT1</accession>
<reference evidence="1 2" key="1">
    <citation type="submission" date="2024-01" db="EMBL/GenBank/DDBJ databases">
        <title>The genome sequence of Erythrobacteraceae sp. strain 1XM1-14.</title>
        <authorList>
            <person name="Liu Y."/>
        </authorList>
    </citation>
    <scope>NUCLEOTIDE SEQUENCE [LARGE SCALE GENOMIC DNA]</scope>
    <source>
        <strain evidence="1 2">1XM1-14</strain>
    </source>
</reference>
<comment type="caution">
    <text evidence="1">The sequence shown here is derived from an EMBL/GenBank/DDBJ whole genome shotgun (WGS) entry which is preliminary data.</text>
</comment>
<dbReference type="Proteomes" id="UP001343492">
    <property type="component" value="Unassembled WGS sequence"/>
</dbReference>
<sequence>MHDYKSNGFDFDGALQQINGAGFKWHQFKDVFPFGFLGIREGQYYELVKAAALSLPTDKERSLLIDMLDMQWATYLEQLWVANDFGGDKHRFAGQCHFADARIQIDNKIRDELDLEPRSVRSALLDQDENWTHLEALLAGLAALRAAR</sequence>
<organism evidence="1 2">
    <name type="scientific">Altererythrobacter litoralis</name>
    <dbReference type="NCBI Taxonomy" id="3113904"/>
    <lineage>
        <taxon>Bacteria</taxon>
        <taxon>Pseudomonadati</taxon>
        <taxon>Pseudomonadota</taxon>
        <taxon>Alphaproteobacteria</taxon>
        <taxon>Sphingomonadales</taxon>
        <taxon>Erythrobacteraceae</taxon>
        <taxon>Altererythrobacter</taxon>
    </lineage>
</organism>
<dbReference type="RefSeq" id="WP_354145041.1">
    <property type="nucleotide sequence ID" value="NZ_JAZDQV010000008.1"/>
</dbReference>
<dbReference type="EMBL" id="JAZDQV010000008">
    <property type="protein sequence ID" value="MEE1877940.1"/>
    <property type="molecule type" value="Genomic_DNA"/>
</dbReference>